<feature type="compositionally biased region" description="Low complexity" evidence="1">
    <location>
        <begin position="186"/>
        <end position="208"/>
    </location>
</feature>
<feature type="compositionally biased region" description="Pro residues" evidence="1">
    <location>
        <begin position="86"/>
        <end position="101"/>
    </location>
</feature>
<evidence type="ECO:0000313" key="3">
    <source>
        <dbReference type="EMBL" id="KAE9991895.1"/>
    </source>
</evidence>
<protein>
    <submittedName>
        <fullName evidence="2">Uncharacterized protein</fullName>
    </submittedName>
</protein>
<dbReference type="Proteomes" id="UP000447873">
    <property type="component" value="Unassembled WGS sequence"/>
</dbReference>
<evidence type="ECO:0000313" key="5">
    <source>
        <dbReference type="Proteomes" id="UP000490939"/>
    </source>
</evidence>
<organism evidence="2 4">
    <name type="scientific">Venturia inaequalis</name>
    <name type="common">Apple scab fungus</name>
    <dbReference type="NCBI Taxonomy" id="5025"/>
    <lineage>
        <taxon>Eukaryota</taxon>
        <taxon>Fungi</taxon>
        <taxon>Dikarya</taxon>
        <taxon>Ascomycota</taxon>
        <taxon>Pezizomycotina</taxon>
        <taxon>Dothideomycetes</taxon>
        <taxon>Pleosporomycetidae</taxon>
        <taxon>Venturiales</taxon>
        <taxon>Venturiaceae</taxon>
        <taxon>Venturia</taxon>
    </lineage>
</organism>
<feature type="compositionally biased region" description="Basic and acidic residues" evidence="1">
    <location>
        <begin position="69"/>
        <end position="85"/>
    </location>
</feature>
<evidence type="ECO:0000313" key="2">
    <source>
        <dbReference type="EMBL" id="KAE9988160.1"/>
    </source>
</evidence>
<dbReference type="Proteomes" id="UP000490939">
    <property type="component" value="Unassembled WGS sequence"/>
</dbReference>
<reference evidence="2 4" key="1">
    <citation type="submission" date="2018-12" db="EMBL/GenBank/DDBJ databases">
        <title>Venturia inaequalis Genome Resource.</title>
        <authorList>
            <person name="Lichtner F.J."/>
        </authorList>
    </citation>
    <scope>NUCLEOTIDE SEQUENCE [LARGE SCALE GENOMIC DNA]</scope>
    <source>
        <strain evidence="2 4">120213</strain>
        <strain evidence="3 5">DMI_063113</strain>
    </source>
</reference>
<feature type="region of interest" description="Disordered" evidence="1">
    <location>
        <begin position="180"/>
        <end position="208"/>
    </location>
</feature>
<evidence type="ECO:0000313" key="4">
    <source>
        <dbReference type="Proteomes" id="UP000447873"/>
    </source>
</evidence>
<comment type="caution">
    <text evidence="2">The sequence shown here is derived from an EMBL/GenBank/DDBJ whole genome shotgun (WGS) entry which is preliminary data.</text>
</comment>
<keyword evidence="5" id="KW-1185">Reference proteome</keyword>
<gene>
    <name evidence="3" type="ORF">EG327_010682</name>
    <name evidence="2" type="ORF">EG328_000116</name>
</gene>
<feature type="region of interest" description="Disordered" evidence="1">
    <location>
        <begin position="1"/>
        <end position="139"/>
    </location>
</feature>
<evidence type="ECO:0000256" key="1">
    <source>
        <dbReference type="SAM" id="MobiDB-lite"/>
    </source>
</evidence>
<dbReference type="AlphaFoldDB" id="A0A8H3VG54"/>
<name>A0A8H3VG54_VENIN</name>
<dbReference type="EMBL" id="WNWS01000010">
    <property type="protein sequence ID" value="KAE9988160.1"/>
    <property type="molecule type" value="Genomic_DNA"/>
</dbReference>
<accession>A0A8H3VG54</accession>
<proteinExistence type="predicted"/>
<dbReference type="EMBL" id="WNWR01000078">
    <property type="protein sequence ID" value="KAE9991895.1"/>
    <property type="molecule type" value="Genomic_DNA"/>
</dbReference>
<sequence>MDNRDQAPNGSKLKQKYCSWRRFTRKKDRPASPAKAPNPKRRLTINQGQSENWGEALVGEFDQRLQSMKKKEREGTRDSMCDESRMPPPLPPLPAQLPPPIMHTAPTSIDPSKGEIDVAEVPSPSRAKKRDSKDSEKRQSWWKEFFQLRSDSMTEFDVNAARTPERVSWSESLFWRILRDPKKPATKPVATKPTATRSTVTRPSRTSR</sequence>